<dbReference type="InterPro" id="IPR028082">
    <property type="entry name" value="Peripla_BP_I"/>
</dbReference>
<organism evidence="2 4">
    <name type="scientific">Aneurinibacillus migulanus</name>
    <name type="common">Bacillus migulanus</name>
    <dbReference type="NCBI Taxonomy" id="47500"/>
    <lineage>
        <taxon>Bacteria</taxon>
        <taxon>Bacillati</taxon>
        <taxon>Bacillota</taxon>
        <taxon>Bacilli</taxon>
        <taxon>Bacillales</taxon>
        <taxon>Paenibacillaceae</taxon>
        <taxon>Aneurinibacillus group</taxon>
        <taxon>Aneurinibacillus</taxon>
    </lineage>
</organism>
<reference evidence="3 5" key="2">
    <citation type="submission" date="2016-10" db="EMBL/GenBank/DDBJ databases">
        <authorList>
            <person name="de Groot N.N."/>
        </authorList>
    </citation>
    <scope>NUCLEOTIDE SEQUENCE [LARGE SCALE GENOMIC DNA]</scope>
    <source>
        <strain evidence="3 5">DSM 2895</strain>
    </source>
</reference>
<accession>A0A0D1WDM2</accession>
<evidence type="ECO:0000313" key="3">
    <source>
        <dbReference type="EMBL" id="SDI67385.1"/>
    </source>
</evidence>
<feature type="chain" id="PRO_5038208499" evidence="1">
    <location>
        <begin position="20"/>
        <end position="336"/>
    </location>
</feature>
<dbReference type="PATRIC" id="fig|47500.8.peg.6158"/>
<dbReference type="RefSeq" id="WP_043065550.1">
    <property type="nucleotide sequence ID" value="NZ_BJOA01000020.1"/>
</dbReference>
<dbReference type="Gene3D" id="3.40.50.2300">
    <property type="match status" value="2"/>
</dbReference>
<reference evidence="2 4" key="1">
    <citation type="submission" date="2015-07" db="EMBL/GenBank/DDBJ databases">
        <title>Fjat-14205 dsm 2895.</title>
        <authorList>
            <person name="Liu B."/>
            <person name="Wang J."/>
            <person name="Zhu Y."/>
            <person name="Liu G."/>
            <person name="Chen Q."/>
            <person name="Chen Z."/>
            <person name="Lan J."/>
            <person name="Che J."/>
            <person name="Ge C."/>
            <person name="Shi H."/>
            <person name="Pan Z."/>
            <person name="Liu X."/>
        </authorList>
    </citation>
    <scope>NUCLEOTIDE SEQUENCE [LARGE SCALE GENOMIC DNA]</scope>
    <source>
        <strain evidence="2 4">DSM 2895</strain>
    </source>
</reference>
<dbReference type="Pfam" id="PF04392">
    <property type="entry name" value="ABC_sub_bind"/>
    <property type="match status" value="1"/>
</dbReference>
<feature type="signal peptide" evidence="1">
    <location>
        <begin position="1"/>
        <end position="19"/>
    </location>
</feature>
<dbReference type="AlphaFoldDB" id="A0A0D1WDM2"/>
<dbReference type="EMBL" id="FNED01000006">
    <property type="protein sequence ID" value="SDI67385.1"/>
    <property type="molecule type" value="Genomic_DNA"/>
</dbReference>
<keyword evidence="4" id="KW-1185">Reference proteome</keyword>
<keyword evidence="1" id="KW-0732">Signal</keyword>
<sequence>MRRVSVVMALFVLALFALAGCSQETKQESVQQKTEQASPDKKVKVGVTQIVEHPALDSIRKGIIDQLADEGFKDGQTMQLEYLNAQNDMNNVMTIAQQLAADKKDIIIPITTPSAQAVAQQAKGIPVVFSAVTDPVAAKIVRALDKPGKYITGTSDVSPMDKQVQLVKEFVPSLTKLGVIYNTGEVNAEVQVGMIEKAAQALGVKVEKAGVSNSNEVKQRAESIVGKVDAILIPVDNTVVSSFEALLTVAKASKIPVFASDSDTVKRGAVATYGIDYYKLGRQTGVMAARVLKGEKPDTMPVETLKDVQLVMNEAAVKDFGLSVPDKLKAEASVSK</sequence>
<protein>
    <submittedName>
        <fullName evidence="3">Putative ABC transport system substrate-binding protein</fullName>
    </submittedName>
</protein>
<dbReference type="InterPro" id="IPR007487">
    <property type="entry name" value="ABC_transpt-TYRBP-like"/>
</dbReference>
<dbReference type="OrthoDB" id="9776955at2"/>
<dbReference type="PROSITE" id="PS51257">
    <property type="entry name" value="PROKAR_LIPOPROTEIN"/>
    <property type="match status" value="1"/>
</dbReference>
<gene>
    <name evidence="2" type="ORF">AF333_07555</name>
    <name evidence="3" type="ORF">SAMN04487909_106118</name>
</gene>
<dbReference type="GeneID" id="42305052"/>
<dbReference type="PANTHER" id="PTHR35271:SF1">
    <property type="entry name" value="ABC TRANSPORTER, SUBSTRATE-BINDING LIPOPROTEIN"/>
    <property type="match status" value="1"/>
</dbReference>
<evidence type="ECO:0000313" key="5">
    <source>
        <dbReference type="Proteomes" id="UP000182836"/>
    </source>
</evidence>
<dbReference type="CDD" id="cd06325">
    <property type="entry name" value="PBP1_ABC_unchar_transporter"/>
    <property type="match status" value="1"/>
</dbReference>
<proteinExistence type="predicted"/>
<dbReference type="EMBL" id="LGUG01000004">
    <property type="protein sequence ID" value="KON95360.1"/>
    <property type="molecule type" value="Genomic_DNA"/>
</dbReference>
<dbReference type="SUPFAM" id="SSF53822">
    <property type="entry name" value="Periplasmic binding protein-like I"/>
    <property type="match status" value="1"/>
</dbReference>
<evidence type="ECO:0000256" key="1">
    <source>
        <dbReference type="SAM" id="SignalP"/>
    </source>
</evidence>
<name>A0A0D1WDM2_ANEMI</name>
<dbReference type="PANTHER" id="PTHR35271">
    <property type="entry name" value="ABC TRANSPORTER, SUBSTRATE-BINDING LIPOPROTEIN-RELATED"/>
    <property type="match status" value="1"/>
</dbReference>
<dbReference type="Proteomes" id="UP000037269">
    <property type="component" value="Unassembled WGS sequence"/>
</dbReference>
<dbReference type="STRING" id="47500.AF333_07555"/>
<evidence type="ECO:0000313" key="4">
    <source>
        <dbReference type="Proteomes" id="UP000037269"/>
    </source>
</evidence>
<evidence type="ECO:0000313" key="2">
    <source>
        <dbReference type="EMBL" id="KON95360.1"/>
    </source>
</evidence>
<dbReference type="Proteomes" id="UP000182836">
    <property type="component" value="Unassembled WGS sequence"/>
</dbReference>